<accession>A0A154IDY9</accession>
<sequence length="84" mass="9765">MWHIRSAIFSAREVSQSNLPAHLAQGYDIYELRRRHHLARDDTDKTINGNDSAADRNSAMPDETIYALLRASNVSERSQFRRRH</sequence>
<proteinExistence type="predicted"/>
<evidence type="ECO:0000313" key="1">
    <source>
        <dbReference type="EMBL" id="KZA98179.1"/>
    </source>
</evidence>
<organism evidence="1">
    <name type="scientific">Rhizobium leguminosarum</name>
    <dbReference type="NCBI Taxonomy" id="384"/>
    <lineage>
        <taxon>Bacteria</taxon>
        <taxon>Pseudomonadati</taxon>
        <taxon>Pseudomonadota</taxon>
        <taxon>Alphaproteobacteria</taxon>
        <taxon>Hyphomicrobiales</taxon>
        <taxon>Rhizobiaceae</taxon>
        <taxon>Rhizobium/Agrobacterium group</taxon>
        <taxon>Rhizobium</taxon>
    </lineage>
</organism>
<reference evidence="1" key="1">
    <citation type="submission" date="2016-03" db="EMBL/GenBank/DDBJ databases">
        <title>Microsymbionts genomes from the relict species Vavilovia formosa.</title>
        <authorList>
            <person name="Chirak E."/>
            <person name="Kimeklis A."/>
            <person name="Kopat V."/>
            <person name="Andronov E."/>
        </authorList>
    </citation>
    <scope>NUCLEOTIDE SEQUENCE [LARGE SCALE GENOMIC DNA]</scope>
    <source>
        <strain evidence="1">Vaf12</strain>
    </source>
</reference>
<dbReference type="EMBL" id="LVYU01000122">
    <property type="protein sequence ID" value="KZA98179.1"/>
    <property type="molecule type" value="Genomic_DNA"/>
</dbReference>
<comment type="caution">
    <text evidence="1">The sequence shown here is derived from an EMBL/GenBank/DDBJ whole genome shotgun (WGS) entry which is preliminary data.</text>
</comment>
<protein>
    <submittedName>
        <fullName evidence="1">Uncharacterized protein</fullName>
    </submittedName>
</protein>
<name>A0A154IDY9_RHILE</name>
<gene>
    <name evidence="1" type="ORF">A4A59_28660</name>
</gene>
<dbReference type="AlphaFoldDB" id="A0A154IDY9"/>